<accession>A0A4R1B4A1</accession>
<dbReference type="EMBL" id="SJTH01000001">
    <property type="protein sequence ID" value="TCJ06252.1"/>
    <property type="molecule type" value="Genomic_DNA"/>
</dbReference>
<name>A0A4R1B4A1_9BACI</name>
<dbReference type="RefSeq" id="WP_131235615.1">
    <property type="nucleotide sequence ID" value="NZ_SJTH01000001.1"/>
</dbReference>
<evidence type="ECO:0000313" key="4">
    <source>
        <dbReference type="Proteomes" id="UP000293846"/>
    </source>
</evidence>
<feature type="compositionally biased region" description="Basic and acidic residues" evidence="2">
    <location>
        <begin position="569"/>
        <end position="615"/>
    </location>
</feature>
<comment type="caution">
    <text evidence="3">The sequence shown here is derived from an EMBL/GenBank/DDBJ whole genome shotgun (WGS) entry which is preliminary data.</text>
</comment>
<feature type="compositionally biased region" description="Basic and acidic residues" evidence="2">
    <location>
        <begin position="527"/>
        <end position="558"/>
    </location>
</feature>
<sequence length="666" mass="75282">MKPRSMRHNSKVKKQKRRLFRTFTSSVAISSLLLGTARMTGPTYGAFTSIQDQEIGVQACFIFPKEIEKRRDLTYEWKEEAIALMEEILAKAGEIDVAGMTEKIDGMLKAEEDDVEAPPVATFDTTTIEGLQAQQESLRAEIAAIQLTIVENEQKVSDLGVLISEIQEMQTKLQDILTNEFPKGEEKAQENLKKIEETLEFIKGIVKLAIEQCNYDPEFFELILLQIEGFKEELTLFIEEFAKAKTLTEEQIELLTAKIEEANKAIEALQQQNTDLLAKITELESAIAAIDQQIKVFKEIQKKKDALKEGAAQIIQKLIDSKNLTPEQVQYLMDKLAEINAALDNRDLTADISGLDQAIADIEKEMTQLEEVQVQKKGLKEGTSLLIQKITESTTLTEEQKQALLEKLTGLNSAIENGDLSAGTGEFEKAIAEIEKEMKQKEEEAKLEQEKLEKDRLEKEQQEQQEKEEAVDETQPENPNSKDGIDALKKQITESTILTEEQKQELLDKLAELNDAIGDNPSEGTDNLDKALSEIEKEIKQKEEEAKAEQEEKEKPEEDKEASEEDKEDPSKEEKPEEPAKPEQDQPTKEDESKPVEEKPDKENEQQPQQEEKKPVNAASNNLADKLLNSGAVQPRILKSEEPNKNLSIENTRMDMRIEESSVEVK</sequence>
<organism evidence="3 4">
    <name type="scientific">Cytobacillus praedii</name>
    <dbReference type="NCBI Taxonomy" id="1742358"/>
    <lineage>
        <taxon>Bacteria</taxon>
        <taxon>Bacillati</taxon>
        <taxon>Bacillota</taxon>
        <taxon>Bacilli</taxon>
        <taxon>Bacillales</taxon>
        <taxon>Bacillaceae</taxon>
        <taxon>Cytobacillus</taxon>
    </lineage>
</organism>
<feature type="region of interest" description="Disordered" evidence="2">
    <location>
        <begin position="454"/>
        <end position="489"/>
    </location>
</feature>
<feature type="compositionally biased region" description="Basic and acidic residues" evidence="2">
    <location>
        <begin position="454"/>
        <end position="468"/>
    </location>
</feature>
<gene>
    <name evidence="3" type="ORF">E0Y62_00135</name>
</gene>
<protein>
    <submittedName>
        <fullName evidence="3">Uncharacterized protein</fullName>
    </submittedName>
</protein>
<feature type="region of interest" description="Disordered" evidence="2">
    <location>
        <begin position="514"/>
        <end position="666"/>
    </location>
</feature>
<feature type="coiled-coil region" evidence="1">
    <location>
        <begin position="245"/>
        <end position="293"/>
    </location>
</feature>
<feature type="compositionally biased region" description="Basic and acidic residues" evidence="2">
    <location>
        <begin position="652"/>
        <end position="666"/>
    </location>
</feature>
<feature type="compositionally biased region" description="Acidic residues" evidence="2">
    <location>
        <begin position="559"/>
        <end position="568"/>
    </location>
</feature>
<reference evidence="3 4" key="1">
    <citation type="submission" date="2019-03" db="EMBL/GenBank/DDBJ databases">
        <authorList>
            <person name="Jensen L."/>
            <person name="Storgaard J."/>
            <person name="Sulaj E."/>
            <person name="Schramm A."/>
            <person name="Marshall I.P.G."/>
        </authorList>
    </citation>
    <scope>NUCLEOTIDE SEQUENCE [LARGE SCALE GENOMIC DNA]</scope>
    <source>
        <strain evidence="3 4">2017H2G3</strain>
    </source>
</reference>
<proteinExistence type="predicted"/>
<evidence type="ECO:0000313" key="3">
    <source>
        <dbReference type="EMBL" id="TCJ06252.1"/>
    </source>
</evidence>
<dbReference type="OrthoDB" id="2942885at2"/>
<keyword evidence="4" id="KW-1185">Reference proteome</keyword>
<evidence type="ECO:0000256" key="1">
    <source>
        <dbReference type="SAM" id="Coils"/>
    </source>
</evidence>
<dbReference type="AlphaFoldDB" id="A0A4R1B4A1"/>
<keyword evidence="1" id="KW-0175">Coiled coil</keyword>
<dbReference type="Proteomes" id="UP000293846">
    <property type="component" value="Unassembled WGS sequence"/>
</dbReference>
<dbReference type="STRING" id="1742358.GCA_001439605_02089"/>
<evidence type="ECO:0000256" key="2">
    <source>
        <dbReference type="SAM" id="MobiDB-lite"/>
    </source>
</evidence>
<feature type="coiled-coil region" evidence="1">
    <location>
        <begin position="345"/>
        <end position="375"/>
    </location>
</feature>